<dbReference type="Pfam" id="PF05048">
    <property type="entry name" value="NosD"/>
    <property type="match status" value="1"/>
</dbReference>
<feature type="domain" description="RDD" evidence="7">
    <location>
        <begin position="525"/>
        <end position="640"/>
    </location>
</feature>
<accession>A0A832ZWL5</accession>
<comment type="caution">
    <text evidence="8">The sequence shown here is derived from an EMBL/GenBank/DDBJ whole genome shotgun (WGS) entry which is preliminary data.</text>
</comment>
<dbReference type="InterPro" id="IPR007742">
    <property type="entry name" value="NosD_dom"/>
</dbReference>
<dbReference type="SMART" id="SM00710">
    <property type="entry name" value="PbH1"/>
    <property type="match status" value="6"/>
</dbReference>
<evidence type="ECO:0000313" key="8">
    <source>
        <dbReference type="EMBL" id="HIQ29677.1"/>
    </source>
</evidence>
<dbReference type="Gene3D" id="2.160.20.10">
    <property type="entry name" value="Single-stranded right-handed beta-helix, Pectin lyase-like"/>
    <property type="match status" value="1"/>
</dbReference>
<feature type="domain" description="Periplasmic copper-binding protein NosD beta helix" evidence="6">
    <location>
        <begin position="174"/>
        <end position="365"/>
    </location>
</feature>
<dbReference type="InterPro" id="IPR012334">
    <property type="entry name" value="Pectin_lyas_fold"/>
</dbReference>
<dbReference type="SUPFAM" id="SSF51126">
    <property type="entry name" value="Pectin lyase-like"/>
    <property type="match status" value="1"/>
</dbReference>
<feature type="transmembrane region" description="Helical" evidence="5">
    <location>
        <begin position="560"/>
        <end position="584"/>
    </location>
</feature>
<dbReference type="InterPro" id="IPR011050">
    <property type="entry name" value="Pectin_lyase_fold/virulence"/>
</dbReference>
<evidence type="ECO:0000256" key="3">
    <source>
        <dbReference type="ARBA" id="ARBA00022989"/>
    </source>
</evidence>
<feature type="transmembrane region" description="Helical" evidence="5">
    <location>
        <begin position="605"/>
        <end position="629"/>
    </location>
</feature>
<name>A0A832ZWL5_CALS0</name>
<keyword evidence="2 5" id="KW-0812">Transmembrane</keyword>
<dbReference type="AlphaFoldDB" id="A0A832ZWL5"/>
<comment type="subcellular location">
    <subcellularLocation>
        <location evidence="1">Membrane</location>
        <topology evidence="1">Multi-pass membrane protein</topology>
    </subcellularLocation>
</comment>
<dbReference type="InterPro" id="IPR006626">
    <property type="entry name" value="PbH1"/>
</dbReference>
<evidence type="ECO:0000259" key="6">
    <source>
        <dbReference type="Pfam" id="PF05048"/>
    </source>
</evidence>
<keyword evidence="4 5" id="KW-0472">Membrane</keyword>
<feature type="transmembrane region" description="Helical" evidence="5">
    <location>
        <begin position="477"/>
        <end position="496"/>
    </location>
</feature>
<evidence type="ECO:0000256" key="2">
    <source>
        <dbReference type="ARBA" id="ARBA00022692"/>
    </source>
</evidence>
<evidence type="ECO:0000256" key="4">
    <source>
        <dbReference type="ARBA" id="ARBA00023136"/>
    </source>
</evidence>
<evidence type="ECO:0000256" key="1">
    <source>
        <dbReference type="ARBA" id="ARBA00004141"/>
    </source>
</evidence>
<dbReference type="Pfam" id="PF06271">
    <property type="entry name" value="RDD"/>
    <property type="match status" value="1"/>
</dbReference>
<evidence type="ECO:0008006" key="10">
    <source>
        <dbReference type="Google" id="ProtNLM"/>
    </source>
</evidence>
<proteinExistence type="predicted"/>
<sequence length="648" mass="71870">MALHTNRHHNSVSHTFYTAFNRHTIPHHNRASHKHYRAGNNNPGCLYSKKHVFNNRFPTGCYHRIDFYFSKKVTFLKHVQNDNNVDAKITLTTLAAVILLLFPFITVAYGYFSIEGPVWVSEVKTTPIPPKPEEGRIIIVSQTGDGDFTSISEAVSYAEPGDKIIIMPGIYRESVIVDRKPWITIEGTDTDTVILEGNMKRGNGIYVVFSPHVRIANLTVRNYMGNGIFYVSSDYFEVVRVKAINNRVYGVNFLASEKGVVSRVIASGSGDSGIYVGEVKENCECIIEYSEAYNNSLGYSGTRANGVIIRYSYFHDNAIGIAPNTLLPNIRMFLLGKWPLEIWASNNIIEHNIIENNNNRNIKAAGFAASYGVPVGVGIAMIGSPFNIVRNNTIKGNMKWGIAEWYFLVPPMGNTYISNVFEGNGVDYWRDGWGFLGCSSGEEAVGDVPPPCNIVSFLRLTFPNPIKHIELLLDLEVPGYAALVLFIVGGVIISSASNKRVRENIVSRRKHILSSFIDALLVGDLYLLMASLLIILGFGILDFRGVVDGVVSLTLLLLPLAYFIWAVLFIVYGLITEVLMGATLGKKLLKINVTRYGYKPGKARLVIRNIAKVFDLLLFGLVGVLSILLTKKSIGDIIAGTSLEEVKR</sequence>
<evidence type="ECO:0000256" key="5">
    <source>
        <dbReference type="SAM" id="Phobius"/>
    </source>
</evidence>
<dbReference type="Proteomes" id="UP000608579">
    <property type="component" value="Unassembled WGS sequence"/>
</dbReference>
<feature type="transmembrane region" description="Helical" evidence="5">
    <location>
        <begin position="516"/>
        <end position="540"/>
    </location>
</feature>
<feature type="transmembrane region" description="Helical" evidence="5">
    <location>
        <begin position="89"/>
        <end position="112"/>
    </location>
</feature>
<dbReference type="GO" id="GO:0016020">
    <property type="term" value="C:membrane"/>
    <property type="evidence" value="ECO:0007669"/>
    <property type="project" value="UniProtKB-SubCell"/>
</dbReference>
<dbReference type="EMBL" id="DQVM01000074">
    <property type="protein sequence ID" value="HIQ29677.1"/>
    <property type="molecule type" value="Genomic_DNA"/>
</dbReference>
<reference evidence="8" key="1">
    <citation type="journal article" date="2020" name="ISME J.">
        <title>Gammaproteobacteria mediating utilization of methyl-, sulfur- and petroleum organic compounds in deep ocean hydrothermal plumes.</title>
        <authorList>
            <person name="Zhou Z."/>
            <person name="Liu Y."/>
            <person name="Pan J."/>
            <person name="Cron B.R."/>
            <person name="Toner B.M."/>
            <person name="Anantharaman K."/>
            <person name="Breier J.A."/>
            <person name="Dick G.J."/>
            <person name="Li M."/>
        </authorList>
    </citation>
    <scope>NUCLEOTIDE SEQUENCE</scope>
    <source>
        <strain evidence="8">SZUA-1515</strain>
    </source>
</reference>
<evidence type="ECO:0000313" key="9">
    <source>
        <dbReference type="Proteomes" id="UP000608579"/>
    </source>
</evidence>
<organism evidence="8 9">
    <name type="scientific">Caldiarchaeum subterraneum</name>
    <dbReference type="NCBI Taxonomy" id="311458"/>
    <lineage>
        <taxon>Archaea</taxon>
        <taxon>Nitrososphaerota</taxon>
        <taxon>Candidatus Caldarchaeales</taxon>
        <taxon>Candidatus Caldarchaeaceae</taxon>
        <taxon>Candidatus Caldarchaeum</taxon>
    </lineage>
</organism>
<gene>
    <name evidence="8" type="ORF">EYH45_03835</name>
</gene>
<evidence type="ECO:0000259" key="7">
    <source>
        <dbReference type="Pfam" id="PF06271"/>
    </source>
</evidence>
<dbReference type="InterPro" id="IPR010432">
    <property type="entry name" value="RDD"/>
</dbReference>
<keyword evidence="3 5" id="KW-1133">Transmembrane helix</keyword>
<protein>
    <recommendedName>
        <fullName evidence="10">Right handed beta helix domain-containing protein</fullName>
    </recommendedName>
</protein>